<dbReference type="InterPro" id="IPR033705">
    <property type="entry name" value="Anticodon_Ia_Val"/>
</dbReference>
<keyword evidence="4 16" id="KW-0436">Ligase</keyword>
<evidence type="ECO:0000256" key="8">
    <source>
        <dbReference type="ARBA" id="ARBA00023146"/>
    </source>
</evidence>
<feature type="domain" description="Methionyl/Valyl/Leucyl/Isoleucyl-tRNA synthetase anticodon-binding" evidence="15">
    <location>
        <begin position="637"/>
        <end position="777"/>
    </location>
</feature>
<evidence type="ECO:0000313" key="17">
    <source>
        <dbReference type="Proteomes" id="UP000030787"/>
    </source>
</evidence>
<dbReference type="KEGG" id="mear:Mpt1_c06180"/>
<keyword evidence="5" id="KW-0547">Nucleotide-binding</keyword>
<keyword evidence="7" id="KW-0648">Protein biosynthesis</keyword>
<dbReference type="GO" id="GO:0005829">
    <property type="term" value="C:cytosol"/>
    <property type="evidence" value="ECO:0007669"/>
    <property type="project" value="TreeGrafter"/>
</dbReference>
<evidence type="ECO:0000256" key="11">
    <source>
        <dbReference type="ARBA" id="ARBA00055630"/>
    </source>
</evidence>
<organism evidence="16 17">
    <name type="scientific">Candidatus Methanoplasma termitum</name>
    <dbReference type="NCBI Taxonomy" id="1577791"/>
    <lineage>
        <taxon>Archaea</taxon>
        <taxon>Methanobacteriati</taxon>
        <taxon>Thermoplasmatota</taxon>
        <taxon>Thermoplasmata</taxon>
        <taxon>Methanomassiliicoccales</taxon>
        <taxon>Methanomassiliicoccaceae</taxon>
        <taxon>Candidatus Methanoplasma</taxon>
    </lineage>
</organism>
<dbReference type="Pfam" id="PF00133">
    <property type="entry name" value="tRNA-synt_1"/>
    <property type="match status" value="1"/>
</dbReference>
<dbReference type="EMBL" id="CP010070">
    <property type="protein sequence ID" value="AIZ56504.1"/>
    <property type="molecule type" value="Genomic_DNA"/>
</dbReference>
<comment type="catalytic activity">
    <reaction evidence="10">
        <text>tRNA(Val) + L-valine + ATP = L-valyl-tRNA(Val) + AMP + diphosphate</text>
        <dbReference type="Rhea" id="RHEA:10704"/>
        <dbReference type="Rhea" id="RHEA-COMP:9672"/>
        <dbReference type="Rhea" id="RHEA-COMP:9708"/>
        <dbReference type="ChEBI" id="CHEBI:30616"/>
        <dbReference type="ChEBI" id="CHEBI:33019"/>
        <dbReference type="ChEBI" id="CHEBI:57762"/>
        <dbReference type="ChEBI" id="CHEBI:78442"/>
        <dbReference type="ChEBI" id="CHEBI:78537"/>
        <dbReference type="ChEBI" id="CHEBI:456215"/>
        <dbReference type="EC" id="6.1.1.9"/>
    </reaction>
</comment>
<keyword evidence="3" id="KW-0963">Cytoplasm</keyword>
<evidence type="ECO:0000313" key="16">
    <source>
        <dbReference type="EMBL" id="AIZ56504.1"/>
    </source>
</evidence>
<evidence type="ECO:0000256" key="10">
    <source>
        <dbReference type="ARBA" id="ARBA00047552"/>
    </source>
</evidence>
<dbReference type="GO" id="GO:0002161">
    <property type="term" value="F:aminoacyl-tRNA deacylase activity"/>
    <property type="evidence" value="ECO:0007669"/>
    <property type="project" value="InterPro"/>
</dbReference>
<keyword evidence="8" id="KW-0030">Aminoacyl-tRNA synthetase</keyword>
<dbReference type="EC" id="6.1.1.9" evidence="2 13"/>
<evidence type="ECO:0000259" key="14">
    <source>
        <dbReference type="Pfam" id="PF00133"/>
    </source>
</evidence>
<evidence type="ECO:0000256" key="3">
    <source>
        <dbReference type="ARBA" id="ARBA00022490"/>
    </source>
</evidence>
<sequence length="901" mass="103285">MSPSVKERNDHEKILNFFHNLFLSYPNNSMFKMSQYDSISVERRWQKMWKDEEIYHFDPESEKPAYSIDNPPRYTSGSLHLGHATGYSLIDFAARYKRMRGYNVFFPLCFDVNGTPIEVKVEKKHNITKLDLPREEYRKLCSEYANGFVDEMTHHFEILGESMDPSIYYQTDAPYYRRITQISFVELFNKGMVYKAAFPINWCPRCMTALADAEVDHKDNVTKLNFIKFGIAGKSGHVMIATTRPELICTCKVVAVHPDDKEKQHLIGKELVTPIYGRKVKVIADPKVDPEFGTGNVMICTIGDKDDLEWVMKYHLEMEKGIDEAGKMTELAGKYVGMPVKEARAAIIADLKASGILVEQKDSPQQVSVCWRCSTPVEFLQVPQWFLKTLELKEQVLKRADEIKWYPEFMKIRLQDWVNSLEWDWVLSRQRIFATPVPVWECEECGEAVCATEEQCYVDPTTDAPPVEKCPKCKGKLIGCTDVFDTWMDSSGSSLYNTFWKRDDELHKKFFPMSMRPQSHDIIRTWAFYSILRAEQLEQSIPWEDIMIHGFIMAPDGTPMHSSVGNVINPIPILENHGADALRYFAASCSLGTDHAFREADVTRGKKLANKIFNIGQFVGRFFDSKPSKTGVFRESDKWIISRYSETREAVTEYLDQYQFDKALKEVESFIWHEFADNYIEMAKMRKDPAVKYTLYNVFLRSIKMLAPFMPHVTEDVYQEHFAKYEKSKSIHIMDWPSSIFVDEEAIGIGRAITEITSAIRAWKSEKKMPLNAELSKVEIIGEDVLVLEKASQDITETSKIKDLIFLKKAELKEEIVAIKPVHAKLGPAFKAQAKGIVAALSALSPKDAVNSITPAGLKITVDGEKMTLAQEFWEAEKRLTLDGKTVETIQLGNTLIVLEI</sequence>
<comment type="function">
    <text evidence="11">Catalyzes the attachment of valine to tRNA(Val). As ValRS can inadvertently accommodate and process structurally similar amino acids such as threonine, to avoid such errors, it has a 'posttransfer' editing activity that hydrolyzes mischarged Thr-tRNA(Val) in a tRNA-dependent manner.</text>
</comment>
<dbReference type="InterPro" id="IPR002300">
    <property type="entry name" value="aa-tRNA-synth_Ia"/>
</dbReference>
<dbReference type="NCBIfam" id="TIGR00422">
    <property type="entry name" value="valS"/>
    <property type="match status" value="1"/>
</dbReference>
<dbReference type="Gene3D" id="3.40.50.620">
    <property type="entry name" value="HUPs"/>
    <property type="match status" value="2"/>
</dbReference>
<dbReference type="Gene3D" id="1.10.730.10">
    <property type="entry name" value="Isoleucyl-tRNA Synthetase, Domain 1"/>
    <property type="match status" value="1"/>
</dbReference>
<keyword evidence="17" id="KW-1185">Reference proteome</keyword>
<proteinExistence type="inferred from homology"/>
<reference evidence="16 17" key="1">
    <citation type="journal article" date="2014" name="Appl. Environ. Microbiol.">
        <title>Comparative Genome Analysis of 'Candidatus Methanoplasma termitum' Indicates a New Mode of Energy Metabolism in the Seventh Order of Methanogens.</title>
        <authorList>
            <person name="Lang K."/>
            <person name="Schuldes J."/>
            <person name="Klingl A."/>
            <person name="Poehlein A."/>
            <person name="Daniel R."/>
            <person name="Brune A."/>
        </authorList>
    </citation>
    <scope>NUCLEOTIDE SEQUENCE [LARGE SCALE GENOMIC DNA]</scope>
    <source>
        <strain evidence="17">Mpt1</strain>
    </source>
</reference>
<dbReference type="STRING" id="1577791.Mpt1_c06180"/>
<feature type="domain" description="Aminoacyl-tRNA synthetase class Ia" evidence="14">
    <location>
        <begin position="45"/>
        <end position="596"/>
    </location>
</feature>
<dbReference type="HOGENOM" id="CLU_001493_0_2_2"/>
<dbReference type="InterPro" id="IPR013155">
    <property type="entry name" value="M/V/L/I-tRNA-synth_anticd-bd"/>
</dbReference>
<evidence type="ECO:0000256" key="5">
    <source>
        <dbReference type="ARBA" id="ARBA00022741"/>
    </source>
</evidence>
<comment type="subcellular location">
    <subcellularLocation>
        <location evidence="1">Cytoplasm</location>
    </subcellularLocation>
</comment>
<dbReference type="InterPro" id="IPR009008">
    <property type="entry name" value="Val/Leu/Ile-tRNA-synth_edit"/>
</dbReference>
<dbReference type="NCBIfam" id="NF009687">
    <property type="entry name" value="PRK13208.1"/>
    <property type="match status" value="1"/>
</dbReference>
<evidence type="ECO:0000256" key="13">
    <source>
        <dbReference type="NCBIfam" id="TIGR00422"/>
    </source>
</evidence>
<evidence type="ECO:0000256" key="7">
    <source>
        <dbReference type="ARBA" id="ARBA00022917"/>
    </source>
</evidence>
<dbReference type="GO" id="GO:0004832">
    <property type="term" value="F:valine-tRNA ligase activity"/>
    <property type="evidence" value="ECO:0007669"/>
    <property type="project" value="UniProtKB-UniRule"/>
</dbReference>
<evidence type="ECO:0000256" key="2">
    <source>
        <dbReference type="ARBA" id="ARBA00013169"/>
    </source>
</evidence>
<accession>A0A0A7LBR2</accession>
<dbReference type="CDD" id="cd07962">
    <property type="entry name" value="Anticodon_Ia_Val"/>
    <property type="match status" value="1"/>
</dbReference>
<dbReference type="SUPFAM" id="SSF52374">
    <property type="entry name" value="Nucleotidylyl transferase"/>
    <property type="match status" value="1"/>
</dbReference>
<gene>
    <name evidence="16" type="primary">ileS2</name>
    <name evidence="16" type="ORF">Mpt1_c06180</name>
</gene>
<dbReference type="InterPro" id="IPR009080">
    <property type="entry name" value="tRNAsynth_Ia_anticodon-bd"/>
</dbReference>
<dbReference type="PANTHER" id="PTHR11946:SF93">
    <property type="entry name" value="VALINE--TRNA LIGASE, CHLOROPLASTIC_MITOCHONDRIAL 2"/>
    <property type="match status" value="1"/>
</dbReference>
<evidence type="ECO:0000256" key="6">
    <source>
        <dbReference type="ARBA" id="ARBA00022840"/>
    </source>
</evidence>
<keyword evidence="6" id="KW-0067">ATP-binding</keyword>
<name>A0A0A7LBR2_9ARCH</name>
<dbReference type="Proteomes" id="UP000030787">
    <property type="component" value="Chromosome"/>
</dbReference>
<evidence type="ECO:0000256" key="4">
    <source>
        <dbReference type="ARBA" id="ARBA00022598"/>
    </source>
</evidence>
<protein>
    <recommendedName>
        <fullName evidence="9 13">Valine--tRNA ligase</fullName>
        <ecNumber evidence="2 13">6.1.1.9</ecNumber>
    </recommendedName>
</protein>
<evidence type="ECO:0000259" key="15">
    <source>
        <dbReference type="Pfam" id="PF08264"/>
    </source>
</evidence>
<comment type="similarity">
    <text evidence="12">Belongs to the class-I aminoacyl-tRNA synthetase family. ValS type 2 subfamily.</text>
</comment>
<dbReference type="SUPFAM" id="SSF47323">
    <property type="entry name" value="Anticodon-binding domain of a subclass of class I aminoacyl-tRNA synthetases"/>
    <property type="match status" value="1"/>
</dbReference>
<dbReference type="SUPFAM" id="SSF50677">
    <property type="entry name" value="ValRS/IleRS/LeuRS editing domain"/>
    <property type="match status" value="1"/>
</dbReference>
<dbReference type="Pfam" id="PF08264">
    <property type="entry name" value="Anticodon_1"/>
    <property type="match status" value="1"/>
</dbReference>
<dbReference type="AlphaFoldDB" id="A0A0A7LBR2"/>
<dbReference type="GO" id="GO:0006438">
    <property type="term" value="P:valyl-tRNA aminoacylation"/>
    <property type="evidence" value="ECO:0007669"/>
    <property type="project" value="UniProtKB-UniRule"/>
</dbReference>
<dbReference type="GO" id="GO:0005524">
    <property type="term" value="F:ATP binding"/>
    <property type="evidence" value="ECO:0007669"/>
    <property type="project" value="UniProtKB-KW"/>
</dbReference>
<evidence type="ECO:0000256" key="9">
    <source>
        <dbReference type="ARBA" id="ARBA00024407"/>
    </source>
</evidence>
<dbReference type="InterPro" id="IPR014729">
    <property type="entry name" value="Rossmann-like_a/b/a_fold"/>
</dbReference>
<evidence type="ECO:0000256" key="12">
    <source>
        <dbReference type="ARBA" id="ARBA00061452"/>
    </source>
</evidence>
<dbReference type="PRINTS" id="PR00986">
    <property type="entry name" value="TRNASYNTHVAL"/>
</dbReference>
<dbReference type="FunFam" id="3.40.50.620:FF:000192">
    <property type="entry name" value="Valine--tRNA ligase"/>
    <property type="match status" value="1"/>
</dbReference>
<dbReference type="PANTHER" id="PTHR11946">
    <property type="entry name" value="VALYL-TRNA SYNTHETASES"/>
    <property type="match status" value="1"/>
</dbReference>
<dbReference type="InterPro" id="IPR002303">
    <property type="entry name" value="Valyl-tRNA_ligase"/>
</dbReference>
<evidence type="ECO:0000256" key="1">
    <source>
        <dbReference type="ARBA" id="ARBA00004496"/>
    </source>
</evidence>